<evidence type="ECO:0000313" key="2">
    <source>
        <dbReference type="Proteomes" id="UP000030747"/>
    </source>
</evidence>
<feature type="non-terminal residue" evidence="1">
    <location>
        <position position="247"/>
    </location>
</feature>
<keyword evidence="2" id="KW-1185">Reference proteome</keyword>
<dbReference type="Proteomes" id="UP000030747">
    <property type="component" value="Unassembled WGS sequence"/>
</dbReference>
<dbReference type="GO" id="GO:0003743">
    <property type="term" value="F:translation initiation factor activity"/>
    <property type="evidence" value="ECO:0007669"/>
    <property type="project" value="UniProtKB-KW"/>
</dbReference>
<dbReference type="VEuPathDB" id="ToxoDB:ETH_00042705"/>
<gene>
    <name evidence="1" type="ORF">ETH_00042705</name>
</gene>
<protein>
    <submittedName>
        <fullName evidence="1">Translation initiation factor eif-2b epsilon subunit, possible</fullName>
    </submittedName>
</protein>
<dbReference type="PANTHER" id="PTHR45887">
    <property type="entry name" value="TRANSLATION INITIATION FACTOR EIF-2B SUBUNIT EPSILON"/>
    <property type="match status" value="1"/>
</dbReference>
<dbReference type="InterPro" id="IPR029044">
    <property type="entry name" value="Nucleotide-diphossugar_trans"/>
</dbReference>
<reference evidence="1" key="1">
    <citation type="submission" date="2013-10" db="EMBL/GenBank/DDBJ databases">
        <title>Genomic analysis of the causative agents of coccidiosis in chickens.</title>
        <authorList>
            <person name="Reid A.J."/>
            <person name="Blake D."/>
            <person name="Billington K."/>
            <person name="Browne H."/>
            <person name="Dunn M."/>
            <person name="Hung S."/>
            <person name="Kawahara F."/>
            <person name="Miranda-Saavedra D."/>
            <person name="Mourier T."/>
            <person name="Nagra H."/>
            <person name="Otto T.D."/>
            <person name="Rawlings N."/>
            <person name="Sanchez A."/>
            <person name="Sanders M."/>
            <person name="Subramaniam C."/>
            <person name="Tay Y."/>
            <person name="Dear P."/>
            <person name="Doerig C."/>
            <person name="Gruber A."/>
            <person name="Parkinson J."/>
            <person name="Shirley M."/>
            <person name="Wan K.L."/>
            <person name="Berriman M."/>
            <person name="Tomley F."/>
            <person name="Pain A."/>
        </authorList>
    </citation>
    <scope>NUCLEOTIDE SEQUENCE [LARGE SCALE GENOMIC DNA]</scope>
    <source>
        <strain evidence="1">Houghton</strain>
    </source>
</reference>
<organism evidence="1 2">
    <name type="scientific">Eimeria tenella</name>
    <name type="common">Coccidian parasite</name>
    <dbReference type="NCBI Taxonomy" id="5802"/>
    <lineage>
        <taxon>Eukaryota</taxon>
        <taxon>Sar</taxon>
        <taxon>Alveolata</taxon>
        <taxon>Apicomplexa</taxon>
        <taxon>Conoidasida</taxon>
        <taxon>Coccidia</taxon>
        <taxon>Eucoccidiorida</taxon>
        <taxon>Eimeriorina</taxon>
        <taxon>Eimeriidae</taxon>
        <taxon>Eimeria</taxon>
    </lineage>
</organism>
<proteinExistence type="predicted"/>
<dbReference type="Gene3D" id="3.90.550.10">
    <property type="entry name" value="Spore Coat Polysaccharide Biosynthesis Protein SpsA, Chain A"/>
    <property type="match status" value="1"/>
</dbReference>
<dbReference type="PANTHER" id="PTHR45887:SF1">
    <property type="entry name" value="TRANSLATION INITIATION FACTOR EIF-2B SUBUNIT EPSILON"/>
    <property type="match status" value="1"/>
</dbReference>
<sequence>MKLHCILLPATVETLGDAFRDFDSRVDLRSTFLLLSGATLAVGDLSEALAAHSSRKPAAAAATAAAAAARRGELALTWVLKVSPPCSRQRGLQDDAAAVLDSEKQQLLALASLSNKRAFTVNEDLIMRCSGAGLRVRYDLSFPELYICEPTVLRLFAKSFDFQNLQKDLIPHLLRQELQLDAVYCHVIEAGQSAKSPNYLFTARDPRGYYCMRKDVLERWAFPVAPDAHALEQQQHLSYRGKGVYQV</sequence>
<evidence type="ECO:0000313" key="1">
    <source>
        <dbReference type="EMBL" id="CDJ41537.1"/>
    </source>
</evidence>
<dbReference type="AlphaFoldDB" id="U6KTU9"/>
<dbReference type="GO" id="GO:0005085">
    <property type="term" value="F:guanyl-nucleotide exchange factor activity"/>
    <property type="evidence" value="ECO:0007669"/>
    <property type="project" value="TreeGrafter"/>
</dbReference>
<reference evidence="1" key="2">
    <citation type="submission" date="2013-10" db="EMBL/GenBank/DDBJ databases">
        <authorList>
            <person name="Aslett M."/>
        </authorList>
    </citation>
    <scope>NUCLEOTIDE SEQUENCE [LARGE SCALE GENOMIC DNA]</scope>
    <source>
        <strain evidence="1">Houghton</strain>
    </source>
</reference>
<dbReference type="GO" id="GO:0005851">
    <property type="term" value="C:eukaryotic translation initiation factor 2B complex"/>
    <property type="evidence" value="ECO:0007669"/>
    <property type="project" value="TreeGrafter"/>
</dbReference>
<dbReference type="GeneID" id="25257580"/>
<dbReference type="InterPro" id="IPR051956">
    <property type="entry name" value="eIF2B_epsilon"/>
</dbReference>
<accession>U6KTU9</accession>
<dbReference type="EMBL" id="HG675629">
    <property type="protein sequence ID" value="CDJ41537.1"/>
    <property type="molecule type" value="Genomic_DNA"/>
</dbReference>
<name>U6KTU9_EIMTE</name>
<keyword evidence="1" id="KW-0648">Protein biosynthesis</keyword>
<dbReference type="OrthoDB" id="424572at2759"/>
<dbReference type="VEuPathDB" id="ToxoDB:ETH2_0106900"/>
<dbReference type="GO" id="GO:0031369">
    <property type="term" value="F:translation initiation factor binding"/>
    <property type="evidence" value="ECO:0007669"/>
    <property type="project" value="TreeGrafter"/>
</dbReference>
<dbReference type="RefSeq" id="XP_013232287.1">
    <property type="nucleotide sequence ID" value="XM_013376833.1"/>
</dbReference>
<keyword evidence="1" id="KW-0396">Initiation factor</keyword>